<keyword evidence="2" id="KW-1277">Toxin-antitoxin system</keyword>
<protein>
    <recommendedName>
        <fullName evidence="10">RNA binding protein YcfA (HicA-like mRNA interferase family)</fullName>
    </recommendedName>
</protein>
<dbReference type="GO" id="GO:0004519">
    <property type="term" value="F:endonuclease activity"/>
    <property type="evidence" value="ECO:0007669"/>
    <property type="project" value="UniProtKB-KW"/>
</dbReference>
<dbReference type="Gene3D" id="3.30.920.30">
    <property type="entry name" value="Hypothetical protein"/>
    <property type="match status" value="1"/>
</dbReference>
<keyword evidence="3" id="KW-0540">Nuclease</keyword>
<keyword evidence="7" id="KW-0346">Stress response</keyword>
<evidence type="ECO:0000256" key="5">
    <source>
        <dbReference type="ARBA" id="ARBA00022801"/>
    </source>
</evidence>
<comment type="similarity">
    <text evidence="1">Belongs to the HicA mRNA interferase family.</text>
</comment>
<evidence type="ECO:0000256" key="2">
    <source>
        <dbReference type="ARBA" id="ARBA00022649"/>
    </source>
</evidence>
<evidence type="ECO:0000256" key="7">
    <source>
        <dbReference type="ARBA" id="ARBA00023016"/>
    </source>
</evidence>
<keyword evidence="5" id="KW-0378">Hydrolase</keyword>
<evidence type="ECO:0000256" key="4">
    <source>
        <dbReference type="ARBA" id="ARBA00022759"/>
    </source>
</evidence>
<keyword evidence="4" id="KW-0255">Endonuclease</keyword>
<dbReference type="KEGG" id="lcal:ATTO_12260"/>
<name>A0AAU9D8D2_9ACTN</name>
<dbReference type="EMBL" id="AP025285">
    <property type="protein sequence ID" value="BDC91354.1"/>
    <property type="molecule type" value="Genomic_DNA"/>
</dbReference>
<dbReference type="GO" id="GO:0003729">
    <property type="term" value="F:mRNA binding"/>
    <property type="evidence" value="ECO:0007669"/>
    <property type="project" value="InterPro"/>
</dbReference>
<dbReference type="RefSeq" id="WP_168896700.1">
    <property type="nucleotide sequence ID" value="NZ_AP025285.1"/>
</dbReference>
<evidence type="ECO:0000313" key="8">
    <source>
        <dbReference type="EMBL" id="BDC91354.1"/>
    </source>
</evidence>
<dbReference type="GO" id="GO:0016787">
    <property type="term" value="F:hydrolase activity"/>
    <property type="evidence" value="ECO:0007669"/>
    <property type="project" value="UniProtKB-KW"/>
</dbReference>
<gene>
    <name evidence="8" type="ORF">ATTO_12260</name>
</gene>
<evidence type="ECO:0000256" key="3">
    <source>
        <dbReference type="ARBA" id="ARBA00022722"/>
    </source>
</evidence>
<evidence type="ECO:0000313" key="9">
    <source>
        <dbReference type="Proteomes" id="UP001431186"/>
    </source>
</evidence>
<dbReference type="SUPFAM" id="SSF54786">
    <property type="entry name" value="YcfA/nrd intein domain"/>
    <property type="match status" value="1"/>
</dbReference>
<evidence type="ECO:0008006" key="10">
    <source>
        <dbReference type="Google" id="ProtNLM"/>
    </source>
</evidence>
<dbReference type="AlphaFoldDB" id="A0AAU9D8D2"/>
<sequence length="57" mass="6414">MAKQREIIRKLEAAGFVYIGQRGHLKFRKGNVTVMVPAHKDIGEGLANRILRQAGLR</sequence>
<keyword evidence="9" id="KW-1185">Reference proteome</keyword>
<reference evidence="8" key="1">
    <citation type="submission" date="2021-11" db="EMBL/GenBank/DDBJ databases">
        <title>Complete genome sequence of Atopobiaceae bacterium TOC12.</title>
        <authorList>
            <person name="Morinaga K."/>
            <person name="Kusada H."/>
            <person name="Tamaki H."/>
        </authorList>
    </citation>
    <scope>NUCLEOTIDE SEQUENCE</scope>
    <source>
        <strain evidence="8">TOC12</strain>
    </source>
</reference>
<organism evidence="8 9">
    <name type="scientific">Leptogranulimonas caecicola</name>
    <dbReference type="NCBI Taxonomy" id="2894156"/>
    <lineage>
        <taxon>Bacteria</taxon>
        <taxon>Bacillati</taxon>
        <taxon>Actinomycetota</taxon>
        <taxon>Coriobacteriia</taxon>
        <taxon>Coriobacteriales</taxon>
        <taxon>Kribbibacteriaceae</taxon>
        <taxon>Leptogranulimonas</taxon>
    </lineage>
</organism>
<dbReference type="InterPro" id="IPR038570">
    <property type="entry name" value="HicA_sf"/>
</dbReference>
<proteinExistence type="inferred from homology"/>
<dbReference type="Pfam" id="PF07927">
    <property type="entry name" value="HicA_toxin"/>
    <property type="match status" value="1"/>
</dbReference>
<dbReference type="Proteomes" id="UP001431186">
    <property type="component" value="Chromosome"/>
</dbReference>
<evidence type="ECO:0000256" key="1">
    <source>
        <dbReference type="ARBA" id="ARBA00006620"/>
    </source>
</evidence>
<evidence type="ECO:0000256" key="6">
    <source>
        <dbReference type="ARBA" id="ARBA00022884"/>
    </source>
</evidence>
<keyword evidence="6" id="KW-0694">RNA-binding</keyword>
<accession>A0AAU9D8D2</accession>
<dbReference type="InterPro" id="IPR012933">
    <property type="entry name" value="HicA_mRNA_interferase"/>
</dbReference>